<comment type="cofactor">
    <cofactor evidence="9">
        <name>Mg(2+)</name>
        <dbReference type="ChEBI" id="CHEBI:18420"/>
    </cofactor>
    <text evidence="9">Mg(2+) is required for catalysis and for stabilizing the dimer.</text>
</comment>
<proteinExistence type="inferred from homology"/>
<dbReference type="InterPro" id="IPR036849">
    <property type="entry name" value="Enolase-like_C_sf"/>
</dbReference>
<evidence type="ECO:0000259" key="11">
    <source>
        <dbReference type="SMART" id="SM01193"/>
    </source>
</evidence>
<dbReference type="InterPro" id="IPR020809">
    <property type="entry name" value="Enolase_CS"/>
</dbReference>
<evidence type="ECO:0000256" key="7">
    <source>
        <dbReference type="PIRSR" id="PIRSR001400-1"/>
    </source>
</evidence>
<dbReference type="GO" id="GO:0006096">
    <property type="term" value="P:glycolytic process"/>
    <property type="evidence" value="ECO:0007669"/>
    <property type="project" value="UniProtKB-UniRule"/>
</dbReference>
<dbReference type="STRING" id="1776334.APZ16_02470"/>
<dbReference type="GO" id="GO:0005576">
    <property type="term" value="C:extracellular region"/>
    <property type="evidence" value="ECO:0007669"/>
    <property type="project" value="UniProtKB-SubCell"/>
</dbReference>
<dbReference type="PANTHER" id="PTHR11902:SF1">
    <property type="entry name" value="ENOLASE"/>
    <property type="match status" value="1"/>
</dbReference>
<dbReference type="NCBIfam" id="TIGR01060">
    <property type="entry name" value="eno"/>
    <property type="match status" value="1"/>
</dbReference>
<keyword evidence="6" id="KW-0963">Cytoplasm</keyword>
<dbReference type="InterPro" id="IPR029017">
    <property type="entry name" value="Enolase-like_N"/>
</dbReference>
<dbReference type="GO" id="GO:0000287">
    <property type="term" value="F:magnesium ion binding"/>
    <property type="evidence" value="ECO:0007669"/>
    <property type="project" value="UniProtKB-UniRule"/>
</dbReference>
<evidence type="ECO:0000256" key="6">
    <source>
        <dbReference type="HAMAP-Rule" id="MF_00318"/>
    </source>
</evidence>
<feature type="binding site" evidence="6">
    <location>
        <position position="387"/>
    </location>
    <ligand>
        <name>(2R)-2-phosphoglycerate</name>
        <dbReference type="ChEBI" id="CHEBI:58289"/>
    </ligand>
</feature>
<feature type="binding site" evidence="6">
    <location>
        <position position="366"/>
    </location>
    <ligand>
        <name>(2R)-2-phosphoglycerate</name>
        <dbReference type="ChEBI" id="CHEBI:58289"/>
    </ligand>
</feature>
<keyword evidence="4 6" id="KW-0324">Glycolysis</keyword>
<evidence type="ECO:0000256" key="9">
    <source>
        <dbReference type="PIRSR" id="PIRSR001400-3"/>
    </source>
</evidence>
<dbReference type="Gene3D" id="3.30.390.10">
    <property type="entry name" value="Enolase-like, N-terminal domain"/>
    <property type="match status" value="1"/>
</dbReference>
<evidence type="ECO:0000256" key="4">
    <source>
        <dbReference type="ARBA" id="ARBA00023152"/>
    </source>
</evidence>
<comment type="subcellular location">
    <subcellularLocation>
        <location evidence="6">Cytoplasm</location>
    </subcellularLocation>
    <subcellularLocation>
        <location evidence="6">Secreted</location>
    </subcellularLocation>
    <subcellularLocation>
        <location evidence="6">Cell surface</location>
    </subcellularLocation>
    <text evidence="6">Fractions of enolase are present in both the cytoplasm and on the cell surface.</text>
</comment>
<dbReference type="EC" id="4.2.1.11" evidence="6"/>
<feature type="binding site" evidence="6">
    <location>
        <position position="365"/>
    </location>
    <ligand>
        <name>(2R)-2-phosphoglycerate</name>
        <dbReference type="ChEBI" id="CHEBI:58289"/>
    </ligand>
</feature>
<dbReference type="SUPFAM" id="SSF54826">
    <property type="entry name" value="Enolase N-terminal domain-like"/>
    <property type="match status" value="1"/>
</dbReference>
<evidence type="ECO:0000256" key="2">
    <source>
        <dbReference type="ARBA" id="ARBA00009604"/>
    </source>
</evidence>
<dbReference type="SMART" id="SM01192">
    <property type="entry name" value="Enolase_C"/>
    <property type="match status" value="1"/>
</dbReference>
<feature type="domain" description="Enolase N-terminal" evidence="11">
    <location>
        <begin position="5"/>
        <end position="129"/>
    </location>
</feature>
<comment type="catalytic activity">
    <reaction evidence="6">
        <text>(2R)-2-phosphoglycerate = phosphoenolpyruvate + H2O</text>
        <dbReference type="Rhea" id="RHEA:10164"/>
        <dbReference type="ChEBI" id="CHEBI:15377"/>
        <dbReference type="ChEBI" id="CHEBI:58289"/>
        <dbReference type="ChEBI" id="CHEBI:58702"/>
        <dbReference type="EC" id="4.2.1.11"/>
    </reaction>
</comment>
<dbReference type="HAMAP" id="MF_00318">
    <property type="entry name" value="Enolase"/>
    <property type="match status" value="1"/>
</dbReference>
<dbReference type="GO" id="GO:0000015">
    <property type="term" value="C:phosphopyruvate hydratase complex"/>
    <property type="evidence" value="ECO:0007669"/>
    <property type="project" value="InterPro"/>
</dbReference>
<dbReference type="SFLD" id="SFLDF00002">
    <property type="entry name" value="enolase"/>
    <property type="match status" value="1"/>
</dbReference>
<dbReference type="InterPro" id="IPR020811">
    <property type="entry name" value="Enolase_N"/>
</dbReference>
<feature type="domain" description="Enolase C-terminal TIM barrel" evidence="10">
    <location>
        <begin position="134"/>
        <end position="419"/>
    </location>
</feature>
<evidence type="ECO:0000259" key="10">
    <source>
        <dbReference type="SMART" id="SM01192"/>
    </source>
</evidence>
<dbReference type="PROSITE" id="PS00164">
    <property type="entry name" value="ENOLASE"/>
    <property type="match status" value="1"/>
</dbReference>
<feature type="binding site" evidence="8">
    <location>
        <position position="284"/>
    </location>
    <ligand>
        <name>substrate</name>
    </ligand>
</feature>
<evidence type="ECO:0000256" key="5">
    <source>
        <dbReference type="ARBA" id="ARBA00023239"/>
    </source>
</evidence>
<dbReference type="SFLD" id="SFLDG00178">
    <property type="entry name" value="enolase"/>
    <property type="match status" value="1"/>
</dbReference>
<feature type="binding site" evidence="8">
    <location>
        <position position="387"/>
    </location>
    <ligand>
        <name>substrate</name>
    </ligand>
</feature>
<keyword evidence="6" id="KW-0964">Secreted</keyword>
<dbReference type="AlphaFoldDB" id="A0A147K1D4"/>
<feature type="binding site" evidence="8">
    <location>
        <position position="160"/>
    </location>
    <ligand>
        <name>substrate</name>
    </ligand>
</feature>
<dbReference type="PANTHER" id="PTHR11902">
    <property type="entry name" value="ENOLASE"/>
    <property type="match status" value="1"/>
</dbReference>
<comment type="pathway">
    <text evidence="1 6">Carbohydrate degradation; glycolysis; pyruvate from D-glyceraldehyde 3-phosphate: step 4/5.</text>
</comment>
<dbReference type="PRINTS" id="PR00148">
    <property type="entry name" value="ENOLASE"/>
</dbReference>
<reference evidence="12 13" key="1">
    <citation type="journal article" date="2016" name="Nat. Microbiol.">
        <title>Genomic inference of the metabolism of cosmopolitan subsurface Archaea, Hadesarchaea.</title>
        <authorList>
            <person name="Baker B.J."/>
            <person name="Saw J.H."/>
            <person name="Lind A.E."/>
            <person name="Lazar C.S."/>
            <person name="Hinrichs K.-U."/>
            <person name="Teske A.P."/>
            <person name="Ettema T.J."/>
        </authorList>
    </citation>
    <scope>NUCLEOTIDE SEQUENCE [LARGE SCALE GENOMIC DNA]</scope>
</reference>
<evidence type="ECO:0000313" key="12">
    <source>
        <dbReference type="EMBL" id="KUO42558.1"/>
    </source>
</evidence>
<dbReference type="PIRSF" id="PIRSF001400">
    <property type="entry name" value="Enolase"/>
    <property type="match status" value="1"/>
</dbReference>
<feature type="active site" description="Proton acceptor" evidence="6 7">
    <location>
        <position position="336"/>
    </location>
</feature>
<evidence type="ECO:0000256" key="3">
    <source>
        <dbReference type="ARBA" id="ARBA00022842"/>
    </source>
</evidence>
<feature type="binding site" evidence="6 9">
    <location>
        <position position="311"/>
    </location>
    <ligand>
        <name>Mg(2+)</name>
        <dbReference type="ChEBI" id="CHEBI:18420"/>
    </ligand>
</feature>
<keyword evidence="3 6" id="KW-0460">Magnesium</keyword>
<evidence type="ECO:0000256" key="1">
    <source>
        <dbReference type="ARBA" id="ARBA00005031"/>
    </source>
</evidence>
<accession>A0A147K1D4</accession>
<comment type="caution">
    <text evidence="12">The sequence shown here is derived from an EMBL/GenBank/DDBJ whole genome shotgun (WGS) entry which is preliminary data.</text>
</comment>
<dbReference type="SUPFAM" id="SSF51604">
    <property type="entry name" value="Enolase C-terminal domain-like"/>
    <property type="match status" value="1"/>
</dbReference>
<feature type="binding site" evidence="8">
    <location>
        <position position="311"/>
    </location>
    <ligand>
        <name>substrate</name>
    </ligand>
</feature>
<dbReference type="SFLD" id="SFLDS00001">
    <property type="entry name" value="Enolase"/>
    <property type="match status" value="1"/>
</dbReference>
<feature type="binding site" evidence="8">
    <location>
        <position position="150"/>
    </location>
    <ligand>
        <name>substrate</name>
    </ligand>
</feature>
<feature type="binding site" evidence="6">
    <location>
        <position position="336"/>
    </location>
    <ligand>
        <name>(2R)-2-phosphoglycerate</name>
        <dbReference type="ChEBI" id="CHEBI:58289"/>
    </ligand>
</feature>
<dbReference type="Pfam" id="PF03952">
    <property type="entry name" value="Enolase_N"/>
    <property type="match status" value="1"/>
</dbReference>
<dbReference type="GO" id="GO:0004634">
    <property type="term" value="F:phosphopyruvate hydratase activity"/>
    <property type="evidence" value="ECO:0007669"/>
    <property type="project" value="UniProtKB-UniRule"/>
</dbReference>
<dbReference type="SMART" id="SM01193">
    <property type="entry name" value="Enolase_N"/>
    <property type="match status" value="1"/>
</dbReference>
<keyword evidence="6 9" id="KW-0479">Metal-binding</keyword>
<feature type="binding site" evidence="6 9">
    <location>
        <position position="239"/>
    </location>
    <ligand>
        <name>Mg(2+)</name>
        <dbReference type="ChEBI" id="CHEBI:18420"/>
    </ligand>
</feature>
<dbReference type="Proteomes" id="UP000074294">
    <property type="component" value="Unassembled WGS sequence"/>
</dbReference>
<dbReference type="Gene3D" id="3.20.20.120">
    <property type="entry name" value="Enolase-like C-terminal domain"/>
    <property type="match status" value="1"/>
</dbReference>
<feature type="binding site" evidence="6 9">
    <location>
        <position position="284"/>
    </location>
    <ligand>
        <name>Mg(2+)</name>
        <dbReference type="ChEBI" id="CHEBI:18420"/>
    </ligand>
</feature>
<feature type="binding site" evidence="6">
    <location>
        <position position="159"/>
    </location>
    <ligand>
        <name>(2R)-2-phosphoglycerate</name>
        <dbReference type="ChEBI" id="CHEBI:58289"/>
    </ligand>
</feature>
<evidence type="ECO:0000313" key="13">
    <source>
        <dbReference type="Proteomes" id="UP000074294"/>
    </source>
</evidence>
<dbReference type="InterPro" id="IPR000941">
    <property type="entry name" value="Enolase"/>
</dbReference>
<dbReference type="EMBL" id="LQMQ01000004">
    <property type="protein sequence ID" value="KUO42558.1"/>
    <property type="molecule type" value="Genomic_DNA"/>
</dbReference>
<feature type="active site" description="Proton donor" evidence="6 7">
    <location>
        <position position="203"/>
    </location>
</feature>
<comment type="similarity">
    <text evidence="2 6">Belongs to the enolase family.</text>
</comment>
<dbReference type="CDD" id="cd03313">
    <property type="entry name" value="enolase"/>
    <property type="match status" value="1"/>
</dbReference>
<protein>
    <recommendedName>
        <fullName evidence="6">Enolase</fullName>
        <ecNumber evidence="6">4.2.1.11</ecNumber>
    </recommendedName>
    <alternativeName>
        <fullName evidence="6">2-phospho-D-glycerate hydro-lyase</fullName>
    </alternativeName>
    <alternativeName>
        <fullName evidence="6">2-phosphoglycerate dehydratase</fullName>
    </alternativeName>
</protein>
<comment type="cofactor">
    <cofactor evidence="6">
        <name>Mg(2+)</name>
        <dbReference type="ChEBI" id="CHEBI:18420"/>
    </cofactor>
    <text evidence="6">Binds a second Mg(2+) ion via substrate during catalysis.</text>
</comment>
<evidence type="ECO:0000256" key="8">
    <source>
        <dbReference type="PIRSR" id="PIRSR001400-2"/>
    </source>
</evidence>
<sequence>MKLTIRKIVARKILDSRGRPTIEVDVHVDDGKNTAFGRAAAPSGASKGKLEVVDFPRGGVDEAVEKAKRIAPKLAGIDAFDQRQVDEALREIDGTPNLSELGGNTTVAISMAVAKAAASIKKVPLFRYLGGDEVCELPFPLGNVIGGGKHAGGYAPDFQEYLVVAVGARRFSEASFTNALVHKKVGEMFSEANSSFTRGKSDEGAWSPNICNEGALEFLARACEAISDEVGFAVRPALDVAASSFYDSESGVYNYRREAVTRDRGEHLDFILELIEKFKLFFVEDPLHEEDFEGFAELTKKVGNKCLICGDDIFVTNVKRIETGIRLKAGNAIIIKPNQIGTLTDAFKALELAKRNNYLPVISHRSGETTDETIAHLAVAWRCPMIKTGVVGGERIAKLNELIRIEEELGDRARMSGLR</sequence>
<name>A0A147K1D4_HADYE</name>
<comment type="function">
    <text evidence="6">Catalyzes the reversible conversion of 2-phosphoglycerate (2-PG) into phosphoenolpyruvate (PEP). It is essential for the degradation of carbohydrates via glycolysis.</text>
</comment>
<dbReference type="InterPro" id="IPR020810">
    <property type="entry name" value="Enolase_C"/>
</dbReference>
<feature type="binding site" evidence="8">
    <location>
        <begin position="363"/>
        <end position="366"/>
    </location>
    <ligand>
        <name>substrate</name>
    </ligand>
</feature>
<dbReference type="UniPathway" id="UPA00109">
    <property type="reaction ID" value="UER00187"/>
</dbReference>
<organism evidence="12 13">
    <name type="scientific">Hadarchaeum yellowstonense</name>
    <dbReference type="NCBI Taxonomy" id="1776334"/>
    <lineage>
        <taxon>Archaea</taxon>
        <taxon>Methanobacteriati</taxon>
        <taxon>Candidatus Hadarchaeota</taxon>
        <taxon>Candidatus Hadarchaeia</taxon>
        <taxon>Candidatus Hadarchaeales</taxon>
        <taxon>Candidatus Hadarchaeaceae</taxon>
        <taxon>Candidatus Hadarchaeum</taxon>
    </lineage>
</organism>
<dbReference type="Pfam" id="PF00113">
    <property type="entry name" value="Enolase_C"/>
    <property type="match status" value="1"/>
</dbReference>
<dbReference type="GO" id="GO:0009986">
    <property type="term" value="C:cell surface"/>
    <property type="evidence" value="ECO:0007669"/>
    <property type="project" value="UniProtKB-SubCell"/>
</dbReference>
<gene>
    <name evidence="6" type="primary">eno</name>
    <name evidence="12" type="ORF">APZ16_02470</name>
</gene>
<keyword evidence="5 6" id="KW-0456">Lyase</keyword>